<dbReference type="AlphaFoldDB" id="A0A3M6F147"/>
<dbReference type="EMBL" id="RBOM01000162">
    <property type="protein sequence ID" value="RMM63795.1"/>
    <property type="molecule type" value="Genomic_DNA"/>
</dbReference>
<accession>A0A3M6F147</accession>
<sequence>MAKQAKEKSAPPENARMYVGMLDEQDHLAGVQIKGFECDAELVQFLDRCHYDGSSSDIVDVQLALPPWLNATDRWTAQSLIAIAYGRFQAPGGRVRTKYIFQVASGLMYSDDALVFPVNIQECTILYKMGDPPGFRQQPHLEPHQVQISALIERVLNAVTDVL</sequence>
<dbReference type="RefSeq" id="WP_020313861.1">
    <property type="nucleotide sequence ID" value="NZ_RBOM01000162.1"/>
</dbReference>
<evidence type="ECO:0000313" key="1">
    <source>
        <dbReference type="EMBL" id="RMM63795.1"/>
    </source>
</evidence>
<reference evidence="1 2" key="1">
    <citation type="submission" date="2018-08" db="EMBL/GenBank/DDBJ databases">
        <title>Recombination of ecologically and evolutionarily significant loci maintains genetic cohesion in the Pseudomonas syringae species complex.</title>
        <authorList>
            <person name="Dillon M."/>
            <person name="Thakur S."/>
            <person name="Almeida R.N.D."/>
            <person name="Weir B.S."/>
            <person name="Guttman D.S."/>
        </authorList>
    </citation>
    <scope>NUCLEOTIDE SEQUENCE [LARGE SCALE GENOMIC DNA]</scope>
    <source>
        <strain evidence="1 2">ICMP 4332</strain>
    </source>
</reference>
<name>A0A3M6F147_PSESG</name>
<evidence type="ECO:0000313" key="2">
    <source>
        <dbReference type="Proteomes" id="UP000279057"/>
    </source>
</evidence>
<protein>
    <submittedName>
        <fullName evidence="1">Uncharacterized protein</fullName>
    </submittedName>
</protein>
<gene>
    <name evidence="1" type="ORF">ALQ74_01200</name>
</gene>
<proteinExistence type="predicted"/>
<comment type="caution">
    <text evidence="1">The sequence shown here is derived from an EMBL/GenBank/DDBJ whole genome shotgun (WGS) entry which is preliminary data.</text>
</comment>
<organism evidence="1 2">
    <name type="scientific">Pseudomonas savastanoi pv. glycinea</name>
    <name type="common">Pseudomonas syringae pv. glycinea</name>
    <dbReference type="NCBI Taxonomy" id="318"/>
    <lineage>
        <taxon>Bacteria</taxon>
        <taxon>Pseudomonadati</taxon>
        <taxon>Pseudomonadota</taxon>
        <taxon>Gammaproteobacteria</taxon>
        <taxon>Pseudomonadales</taxon>
        <taxon>Pseudomonadaceae</taxon>
        <taxon>Pseudomonas</taxon>
    </lineage>
</organism>
<dbReference type="Proteomes" id="UP000279057">
    <property type="component" value="Unassembled WGS sequence"/>
</dbReference>